<dbReference type="PROSITE" id="PS50102">
    <property type="entry name" value="RRM"/>
    <property type="match status" value="1"/>
</dbReference>
<feature type="domain" description="RRM" evidence="8">
    <location>
        <begin position="2"/>
        <end position="75"/>
    </location>
</feature>
<reference evidence="10" key="1">
    <citation type="journal article" date="2014" name="Science">
        <title>Nonhuman genetics. Genomic basis for the convergent evolution of electric organs.</title>
        <authorList>
            <person name="Gallant J.R."/>
            <person name="Traeger L.L."/>
            <person name="Volkening J.D."/>
            <person name="Moffett H."/>
            <person name="Chen P.H."/>
            <person name="Novina C.D."/>
            <person name="Phillips G.N.Jr."/>
            <person name="Anand R."/>
            <person name="Wells G.B."/>
            <person name="Pinch M."/>
            <person name="Guth R."/>
            <person name="Unguez G.A."/>
            <person name="Albert J.S."/>
            <person name="Zakon H.H."/>
            <person name="Samanta M.P."/>
            <person name="Sussman M.R."/>
        </authorList>
    </citation>
    <scope>NUCLEOTIDE SEQUENCE [LARGE SCALE GENOMIC DNA]</scope>
</reference>
<dbReference type="SMART" id="SM00322">
    <property type="entry name" value="KH"/>
    <property type="match status" value="4"/>
</dbReference>
<feature type="region of interest" description="Disordered" evidence="7">
    <location>
        <begin position="157"/>
        <end position="184"/>
    </location>
</feature>
<dbReference type="CDD" id="cd22498">
    <property type="entry name" value="KH-I_IGF2BP3_rpt3"/>
    <property type="match status" value="1"/>
</dbReference>
<reference evidence="9" key="3">
    <citation type="submission" date="2020-05" db="EMBL/GenBank/DDBJ databases">
        <title>Electrophorus electricus (electric eel) genome, fEleEle1, primary haplotype.</title>
        <authorList>
            <person name="Myers G."/>
            <person name="Meyer A."/>
            <person name="Fedrigo O."/>
            <person name="Formenti G."/>
            <person name="Rhie A."/>
            <person name="Tracey A."/>
            <person name="Sims Y."/>
            <person name="Jarvis E.D."/>
        </authorList>
    </citation>
    <scope>NUCLEOTIDE SEQUENCE [LARGE SCALE GENOMIC DNA]</scope>
</reference>
<evidence type="ECO:0000313" key="10">
    <source>
        <dbReference type="Proteomes" id="UP000314983"/>
    </source>
</evidence>
<dbReference type="FunFam" id="3.30.1370.10:FF:000027">
    <property type="entry name" value="insulin-like growth factor 2 mRNA-binding protein 3 isoform X1"/>
    <property type="match status" value="1"/>
</dbReference>
<dbReference type="Ensembl" id="ENSEEET00000017402.2">
    <property type="protein sequence ID" value="ENSEEEP00000017205.2"/>
    <property type="gene ID" value="ENSEEEG00000008395.2"/>
</dbReference>
<dbReference type="PROSITE" id="PS50084">
    <property type="entry name" value="KH_TYPE_1"/>
    <property type="match status" value="4"/>
</dbReference>
<dbReference type="GO" id="GO:0003723">
    <property type="term" value="F:RNA binding"/>
    <property type="evidence" value="ECO:0007669"/>
    <property type="project" value="UniProtKB-UniRule"/>
</dbReference>
<keyword evidence="6" id="KW-0694">RNA-binding</keyword>
<evidence type="ECO:0000256" key="1">
    <source>
        <dbReference type="ARBA" id="ARBA00009094"/>
    </source>
</evidence>
<dbReference type="GeneTree" id="ENSGT00940000154957"/>
<dbReference type="InterPro" id="IPR012677">
    <property type="entry name" value="Nucleotide-bd_a/b_plait_sf"/>
</dbReference>
<evidence type="ECO:0000256" key="5">
    <source>
        <dbReference type="ARBA" id="ARBA00022845"/>
    </source>
</evidence>
<keyword evidence="4" id="KW-0509">mRNA transport</keyword>
<keyword evidence="2" id="KW-0813">Transport</keyword>
<dbReference type="InterPro" id="IPR000504">
    <property type="entry name" value="RRM_dom"/>
</dbReference>
<dbReference type="Gene3D" id="3.30.1370.10">
    <property type="entry name" value="K Homology domain, type 1"/>
    <property type="match status" value="2"/>
</dbReference>
<reference evidence="9" key="4">
    <citation type="submission" date="2025-08" db="UniProtKB">
        <authorList>
            <consortium name="Ensembl"/>
        </authorList>
    </citation>
    <scope>IDENTIFICATION</scope>
</reference>
<sequence>MNKLYIGNVSEQASALDLETIFEQWKIPFSAPFLLKTGYAFVDCPDDKIAMKAIDTLSGKVELHGKLLVVEHSVPKRQRSCKLQIRNIPPHMQWEVLDGLLAQYGTVLVCKKYLSFCTLSSYSLPPSPFRAVEKLNGFLMETYTLKVAFIPDEEASTETTIGGGRRGGALRVPPQQGSPSLGARPKLQSDIPLRILVPTQFVGAIIGKEGATIRNITKQTHSKIDIHRKENAGAAEKPITVHSTPEGCSSACRSIMDIMQKEALDTKITEEIPLKILAHNNFVGRLIGKEGRNLKKIEQDTGTKITISPLQDLTLYNPERTITVKGSVEACARAEEEVMKKLRESYENDVAAMNLQSNLIPGLNLNALGLFPSRTGGGVSTSMVPGPLTGGQTLSVKVLIIRVPGVSCVQQPESETVNLFIPSLAVGAIIGKQGQHIKQLSQFAGASIKIAPADGVDAKQRMVVISGPPEAQFKAQGRIFGKLKEENFFGPKEEVKLEAHIKVPSFAAGRVIGKGGKTVNELQNLTSAEVVVPRDQTPDENDQVVVKITGHFYASQVKWKLLSPDIYLILVSKPNSICLFLSWLNERFRKSFLR</sequence>
<reference evidence="10" key="2">
    <citation type="journal article" date="2017" name="Sci. Adv.">
        <title>A tail of two voltages: Proteomic comparison of the three electric organs of the electric eel.</title>
        <authorList>
            <person name="Traeger L.L."/>
            <person name="Sabat G."/>
            <person name="Barrett-Wilt G.A."/>
            <person name="Wells G.B."/>
            <person name="Sussman M.R."/>
        </authorList>
    </citation>
    <scope>NUCLEOTIDE SEQUENCE [LARGE SCALE GENOMIC DNA]</scope>
</reference>
<dbReference type="InterPro" id="IPR004087">
    <property type="entry name" value="KH_dom"/>
</dbReference>
<comment type="similarity">
    <text evidence="1">Belongs to the RRM IMP/VICKZ family.</text>
</comment>
<dbReference type="Gene3D" id="3.30.70.330">
    <property type="match status" value="2"/>
</dbReference>
<dbReference type="FunFam" id="3.30.1370.10:FF:000026">
    <property type="entry name" value="Insulin-like growth factor 2 mRNA-binding protein 3"/>
    <property type="match status" value="1"/>
</dbReference>
<accession>A0A4W4EXS9</accession>
<evidence type="ECO:0000256" key="7">
    <source>
        <dbReference type="SAM" id="MobiDB-lite"/>
    </source>
</evidence>
<dbReference type="GO" id="GO:0006417">
    <property type="term" value="P:regulation of translation"/>
    <property type="evidence" value="ECO:0007669"/>
    <property type="project" value="UniProtKB-KW"/>
</dbReference>
<dbReference type="Gene3D" id="3.30.310.210">
    <property type="match status" value="1"/>
</dbReference>
<name>A0A4W4EXS9_ELEEL</name>
<dbReference type="SUPFAM" id="SSF54928">
    <property type="entry name" value="RNA-binding domain, RBD"/>
    <property type="match status" value="1"/>
</dbReference>
<evidence type="ECO:0000259" key="8">
    <source>
        <dbReference type="PROSITE" id="PS50102"/>
    </source>
</evidence>
<dbReference type="InterPro" id="IPR035979">
    <property type="entry name" value="RBD_domain_sf"/>
</dbReference>
<evidence type="ECO:0000256" key="3">
    <source>
        <dbReference type="ARBA" id="ARBA00022737"/>
    </source>
</evidence>
<dbReference type="SMART" id="SM00360">
    <property type="entry name" value="RRM"/>
    <property type="match status" value="2"/>
</dbReference>
<gene>
    <name evidence="9" type="primary">IGF2BP3</name>
</gene>
<dbReference type="Proteomes" id="UP000314983">
    <property type="component" value="Chromosome 8"/>
</dbReference>
<evidence type="ECO:0000256" key="6">
    <source>
        <dbReference type="PROSITE-ProRule" id="PRU00176"/>
    </source>
</evidence>
<keyword evidence="3" id="KW-0677">Repeat</keyword>
<keyword evidence="10" id="KW-1185">Reference proteome</keyword>
<dbReference type="GO" id="GO:0051028">
    <property type="term" value="P:mRNA transport"/>
    <property type="evidence" value="ECO:0007669"/>
    <property type="project" value="UniProtKB-KW"/>
</dbReference>
<protein>
    <recommendedName>
        <fullName evidence="8">RRM domain-containing protein</fullName>
    </recommendedName>
</protein>
<dbReference type="InterPro" id="IPR036612">
    <property type="entry name" value="KH_dom_type_1_sf"/>
</dbReference>
<dbReference type="SUPFAM" id="SSF54791">
    <property type="entry name" value="Eukaryotic type KH-domain (KH-domain type I)"/>
    <property type="match status" value="4"/>
</dbReference>
<organism evidence="9 10">
    <name type="scientific">Electrophorus electricus</name>
    <name type="common">Electric eel</name>
    <name type="synonym">Gymnotus electricus</name>
    <dbReference type="NCBI Taxonomy" id="8005"/>
    <lineage>
        <taxon>Eukaryota</taxon>
        <taxon>Metazoa</taxon>
        <taxon>Chordata</taxon>
        <taxon>Craniata</taxon>
        <taxon>Vertebrata</taxon>
        <taxon>Euteleostomi</taxon>
        <taxon>Actinopterygii</taxon>
        <taxon>Neopterygii</taxon>
        <taxon>Teleostei</taxon>
        <taxon>Ostariophysi</taxon>
        <taxon>Gymnotiformes</taxon>
        <taxon>Gymnotoidei</taxon>
        <taxon>Gymnotidae</taxon>
        <taxon>Electrophorus</taxon>
    </lineage>
</organism>
<dbReference type="FunFam" id="3.30.70.330:FF:000203">
    <property type="entry name" value="insulin-like growth factor 2 mRNA-binding protein 1"/>
    <property type="match status" value="1"/>
</dbReference>
<dbReference type="PANTHER" id="PTHR10288">
    <property type="entry name" value="KH DOMAIN CONTAINING RNA BINDING PROTEIN"/>
    <property type="match status" value="1"/>
</dbReference>
<proteinExistence type="inferred from homology"/>
<evidence type="ECO:0000256" key="2">
    <source>
        <dbReference type="ARBA" id="ARBA00022448"/>
    </source>
</evidence>
<reference evidence="9" key="5">
    <citation type="submission" date="2025-09" db="UniProtKB">
        <authorList>
            <consortium name="Ensembl"/>
        </authorList>
    </citation>
    <scope>IDENTIFICATION</scope>
</reference>
<keyword evidence="5" id="KW-0810">Translation regulation</keyword>
<evidence type="ECO:0000256" key="4">
    <source>
        <dbReference type="ARBA" id="ARBA00022816"/>
    </source>
</evidence>
<evidence type="ECO:0000313" key="9">
    <source>
        <dbReference type="Ensembl" id="ENSEEEP00000017205.2"/>
    </source>
</evidence>
<dbReference type="InterPro" id="IPR004088">
    <property type="entry name" value="KH_dom_type_1"/>
</dbReference>
<dbReference type="AlphaFoldDB" id="A0A4W4EXS9"/>
<dbReference type="Pfam" id="PF00013">
    <property type="entry name" value="KH_1"/>
    <property type="match status" value="4"/>
</dbReference>
<dbReference type="CDD" id="cd22490">
    <property type="entry name" value="KH-I_IGF2BP1_rpt1"/>
    <property type="match status" value="1"/>
</dbReference>